<keyword evidence="3" id="KW-1003">Cell membrane</keyword>
<evidence type="ECO:0000256" key="6">
    <source>
        <dbReference type="ARBA" id="ARBA00023136"/>
    </source>
</evidence>
<sequence>MTTPPSAAPLPGGAVEARTGSAWLILALVCACQFVVILDSSIVNVALPSVDRDLGFTPAGLAWVVNGYLLTFAGFMLLGGRAADLFGQRRILTAGLVLFSAASLVAGLAPLPQILVAARVAQGVGAALLAPATLAVINTSFTEGRPRARAFGAWSAAGGVGGMAGAVAGGALTAGLSWRWVFLINVPIGAMLIAAAMSALPRTRAAREETLDIAGAVTGTAGLAALIYGIMRSTDHGWASPTVLGPAVAGLLLLAAFTVVEARFATHPMLPLQLLRIRGVAVGSGMLLLFGGTAIAMWYFTSLFLQNVLGYGAFQAGLGQTPAAVTFMVIARSAAALLPRTGVRPLILAGSACFLAGFGWLALAQADSSYLTGILGPTLLIATGIGLTFPTLMAATTADVPGGDAGTIGGLAQTAGQAGGSLGLAVLATAATRTADGGSSPAALAAGYDRVFLIAAGFAVAIAAAGLLLPRHRRAATRRWRRRPPRAFPR</sequence>
<dbReference type="RefSeq" id="WP_072477027.1">
    <property type="nucleotide sequence ID" value="NZ_FPJG01000006.1"/>
</dbReference>
<feature type="transmembrane region" description="Helical" evidence="7">
    <location>
        <begin position="312"/>
        <end position="331"/>
    </location>
</feature>
<accession>A0A1K1RG90</accession>
<feature type="transmembrane region" description="Helical" evidence="7">
    <location>
        <begin position="374"/>
        <end position="396"/>
    </location>
</feature>
<dbReference type="Gene3D" id="1.20.1720.10">
    <property type="entry name" value="Multidrug resistance protein D"/>
    <property type="match status" value="1"/>
</dbReference>
<evidence type="ECO:0000256" key="2">
    <source>
        <dbReference type="ARBA" id="ARBA00022448"/>
    </source>
</evidence>
<dbReference type="GO" id="GO:0005886">
    <property type="term" value="C:plasma membrane"/>
    <property type="evidence" value="ECO:0007669"/>
    <property type="project" value="UniProtKB-SubCell"/>
</dbReference>
<feature type="transmembrane region" description="Helical" evidence="7">
    <location>
        <begin position="243"/>
        <end position="265"/>
    </location>
</feature>
<dbReference type="STRING" id="546364.SAMN04489730_3199"/>
<feature type="transmembrane region" description="Helical" evidence="7">
    <location>
        <begin position="451"/>
        <end position="469"/>
    </location>
</feature>
<keyword evidence="4 7" id="KW-0812">Transmembrane</keyword>
<evidence type="ECO:0000256" key="7">
    <source>
        <dbReference type="SAM" id="Phobius"/>
    </source>
</evidence>
<feature type="transmembrane region" description="Helical" evidence="7">
    <location>
        <begin position="153"/>
        <end position="174"/>
    </location>
</feature>
<protein>
    <submittedName>
        <fullName evidence="9">Drug resistance transporter, EmrB/QacA subfamily</fullName>
    </submittedName>
</protein>
<dbReference type="CDD" id="cd17321">
    <property type="entry name" value="MFS_MMR_MDR_like"/>
    <property type="match status" value="1"/>
</dbReference>
<evidence type="ECO:0000313" key="10">
    <source>
        <dbReference type="Proteomes" id="UP000182740"/>
    </source>
</evidence>
<feature type="transmembrane region" description="Helical" evidence="7">
    <location>
        <begin position="277"/>
        <end position="300"/>
    </location>
</feature>
<evidence type="ECO:0000256" key="1">
    <source>
        <dbReference type="ARBA" id="ARBA00004651"/>
    </source>
</evidence>
<comment type="subcellular location">
    <subcellularLocation>
        <location evidence="1">Cell membrane</location>
        <topology evidence="1">Multi-pass membrane protein</topology>
    </subcellularLocation>
</comment>
<dbReference type="InterPro" id="IPR011701">
    <property type="entry name" value="MFS"/>
</dbReference>
<dbReference type="InterPro" id="IPR036259">
    <property type="entry name" value="MFS_trans_sf"/>
</dbReference>
<dbReference type="GO" id="GO:0022857">
    <property type="term" value="F:transmembrane transporter activity"/>
    <property type="evidence" value="ECO:0007669"/>
    <property type="project" value="InterPro"/>
</dbReference>
<organism evidence="9 10">
    <name type="scientific">Amycolatopsis australiensis</name>
    <dbReference type="NCBI Taxonomy" id="546364"/>
    <lineage>
        <taxon>Bacteria</taxon>
        <taxon>Bacillati</taxon>
        <taxon>Actinomycetota</taxon>
        <taxon>Actinomycetes</taxon>
        <taxon>Pseudonocardiales</taxon>
        <taxon>Pseudonocardiaceae</taxon>
        <taxon>Amycolatopsis</taxon>
    </lineage>
</organism>
<feature type="transmembrane region" description="Helical" evidence="7">
    <location>
        <begin position="213"/>
        <end position="231"/>
    </location>
</feature>
<dbReference type="PROSITE" id="PS50850">
    <property type="entry name" value="MFS"/>
    <property type="match status" value="1"/>
</dbReference>
<dbReference type="Pfam" id="PF07690">
    <property type="entry name" value="MFS_1"/>
    <property type="match status" value="1"/>
</dbReference>
<keyword evidence="10" id="KW-1185">Reference proteome</keyword>
<dbReference type="SUPFAM" id="SSF103473">
    <property type="entry name" value="MFS general substrate transporter"/>
    <property type="match status" value="1"/>
</dbReference>
<proteinExistence type="predicted"/>
<feature type="transmembrane region" description="Helical" evidence="7">
    <location>
        <begin position="180"/>
        <end position="201"/>
    </location>
</feature>
<evidence type="ECO:0000256" key="4">
    <source>
        <dbReference type="ARBA" id="ARBA00022692"/>
    </source>
</evidence>
<feature type="transmembrane region" description="Helical" evidence="7">
    <location>
        <begin position="123"/>
        <end position="141"/>
    </location>
</feature>
<dbReference type="InterPro" id="IPR020846">
    <property type="entry name" value="MFS_dom"/>
</dbReference>
<evidence type="ECO:0000259" key="8">
    <source>
        <dbReference type="PROSITE" id="PS50850"/>
    </source>
</evidence>
<dbReference type="Gene3D" id="1.20.1250.20">
    <property type="entry name" value="MFS general substrate transporter like domains"/>
    <property type="match status" value="1"/>
</dbReference>
<evidence type="ECO:0000313" key="9">
    <source>
        <dbReference type="EMBL" id="SFW70969.1"/>
    </source>
</evidence>
<keyword evidence="6 7" id="KW-0472">Membrane</keyword>
<feature type="transmembrane region" description="Helical" evidence="7">
    <location>
        <begin position="408"/>
        <end position="431"/>
    </location>
</feature>
<dbReference type="AlphaFoldDB" id="A0A1K1RG90"/>
<feature type="transmembrane region" description="Helical" evidence="7">
    <location>
        <begin position="59"/>
        <end position="79"/>
    </location>
</feature>
<keyword evidence="2" id="KW-0813">Transport</keyword>
<feature type="transmembrane region" description="Helical" evidence="7">
    <location>
        <begin position="23"/>
        <end position="47"/>
    </location>
</feature>
<name>A0A1K1RG90_9PSEU</name>
<gene>
    <name evidence="9" type="ORF">SAMN04489730_3199</name>
</gene>
<evidence type="ECO:0000256" key="3">
    <source>
        <dbReference type="ARBA" id="ARBA00022475"/>
    </source>
</evidence>
<dbReference type="PANTHER" id="PTHR42718:SF46">
    <property type="entry name" value="BLR6921 PROTEIN"/>
    <property type="match status" value="1"/>
</dbReference>
<feature type="transmembrane region" description="Helical" evidence="7">
    <location>
        <begin position="91"/>
        <end position="111"/>
    </location>
</feature>
<keyword evidence="5 7" id="KW-1133">Transmembrane helix</keyword>
<dbReference type="EMBL" id="FPJG01000006">
    <property type="protein sequence ID" value="SFW70969.1"/>
    <property type="molecule type" value="Genomic_DNA"/>
</dbReference>
<evidence type="ECO:0000256" key="5">
    <source>
        <dbReference type="ARBA" id="ARBA00022989"/>
    </source>
</evidence>
<dbReference type="Proteomes" id="UP000182740">
    <property type="component" value="Unassembled WGS sequence"/>
</dbReference>
<reference evidence="10" key="1">
    <citation type="submission" date="2016-11" db="EMBL/GenBank/DDBJ databases">
        <authorList>
            <person name="Varghese N."/>
            <person name="Submissions S."/>
        </authorList>
    </citation>
    <scope>NUCLEOTIDE SEQUENCE [LARGE SCALE GENOMIC DNA]</scope>
    <source>
        <strain evidence="10">DSM 44671</strain>
    </source>
</reference>
<feature type="domain" description="Major facilitator superfamily (MFS) profile" evidence="8">
    <location>
        <begin position="25"/>
        <end position="474"/>
    </location>
</feature>
<dbReference type="PANTHER" id="PTHR42718">
    <property type="entry name" value="MAJOR FACILITATOR SUPERFAMILY MULTIDRUG TRANSPORTER MFSC"/>
    <property type="match status" value="1"/>
</dbReference>
<feature type="transmembrane region" description="Helical" evidence="7">
    <location>
        <begin position="343"/>
        <end position="362"/>
    </location>
</feature>